<proteinExistence type="predicted"/>
<organism evidence="2 3">
    <name type="scientific">Lapidilactobacillus gannanensis</name>
    <dbReference type="NCBI Taxonomy" id="2486002"/>
    <lineage>
        <taxon>Bacteria</taxon>
        <taxon>Bacillati</taxon>
        <taxon>Bacillota</taxon>
        <taxon>Bacilli</taxon>
        <taxon>Lactobacillales</taxon>
        <taxon>Lactobacillaceae</taxon>
        <taxon>Lapidilactobacillus</taxon>
    </lineage>
</organism>
<dbReference type="EC" id="2.3.1.-" evidence="2"/>
<dbReference type="GO" id="GO:0016746">
    <property type="term" value="F:acyltransferase activity"/>
    <property type="evidence" value="ECO:0007669"/>
    <property type="project" value="UniProtKB-KW"/>
</dbReference>
<dbReference type="InterPro" id="IPR025559">
    <property type="entry name" value="Eis_dom"/>
</dbReference>
<reference evidence="3" key="1">
    <citation type="journal article" date="2019" name="Int. J. Syst. Evol. Microbiol.">
        <title>The Global Catalogue of Microorganisms (GCM) 10K type strain sequencing project: providing services to taxonomists for standard genome sequencing and annotation.</title>
        <authorList>
            <consortium name="The Broad Institute Genomics Platform"/>
            <consortium name="The Broad Institute Genome Sequencing Center for Infectious Disease"/>
            <person name="Wu L."/>
            <person name="Ma J."/>
        </authorList>
    </citation>
    <scope>NUCLEOTIDE SEQUENCE [LARGE SCALE GENOMIC DNA]</scope>
    <source>
        <strain evidence="3">CCM 8937</strain>
    </source>
</reference>
<dbReference type="PANTHER" id="PTHR37817">
    <property type="entry name" value="N-ACETYLTRANSFERASE EIS"/>
    <property type="match status" value="1"/>
</dbReference>
<accession>A0ABW4BLU8</accession>
<protein>
    <submittedName>
        <fullName evidence="2">Enhanced intracellular survival protein Eis</fullName>
        <ecNumber evidence="2">2.3.1.-</ecNumber>
    </submittedName>
</protein>
<keyword evidence="2" id="KW-0808">Transferase</keyword>
<dbReference type="InterPro" id="IPR041380">
    <property type="entry name" value="Acetyltransf_17"/>
</dbReference>
<dbReference type="PANTHER" id="PTHR37817:SF1">
    <property type="entry name" value="N-ACETYLTRANSFERASE EIS"/>
    <property type="match status" value="1"/>
</dbReference>
<evidence type="ECO:0000313" key="2">
    <source>
        <dbReference type="EMBL" id="MFD1411179.1"/>
    </source>
</evidence>
<evidence type="ECO:0000259" key="1">
    <source>
        <dbReference type="PROSITE" id="PS51186"/>
    </source>
</evidence>
<dbReference type="InterPro" id="IPR051554">
    <property type="entry name" value="Acetyltransferase_Eis"/>
</dbReference>
<dbReference type="Gene3D" id="3.40.630.30">
    <property type="match status" value="2"/>
</dbReference>
<dbReference type="SUPFAM" id="SSF55729">
    <property type="entry name" value="Acyl-CoA N-acyltransferases (Nat)"/>
    <property type="match status" value="1"/>
</dbReference>
<dbReference type="Pfam" id="PF13530">
    <property type="entry name" value="SCP2_2"/>
    <property type="match status" value="1"/>
</dbReference>
<name>A0ABW4BLU8_9LACO</name>
<dbReference type="EMBL" id="JBHTOH010000036">
    <property type="protein sequence ID" value="MFD1411179.1"/>
    <property type="molecule type" value="Genomic_DNA"/>
</dbReference>
<dbReference type="InterPro" id="IPR000182">
    <property type="entry name" value="GNAT_dom"/>
</dbReference>
<feature type="domain" description="N-acetyltransferase" evidence="1">
    <location>
        <begin position="5"/>
        <end position="146"/>
    </location>
</feature>
<dbReference type="Pfam" id="PF17668">
    <property type="entry name" value="Acetyltransf_17"/>
    <property type="match status" value="1"/>
</dbReference>
<gene>
    <name evidence="2" type="primary">eis</name>
    <name evidence="2" type="ORF">ACFQ4R_06135</name>
</gene>
<dbReference type="Pfam" id="PF13527">
    <property type="entry name" value="Acetyltransf_9"/>
    <property type="match status" value="1"/>
</dbReference>
<dbReference type="InterPro" id="IPR036527">
    <property type="entry name" value="SCP2_sterol-bd_dom_sf"/>
</dbReference>
<sequence>MTQVVEISVQDQQLWQEYLALCFYAFDRVNNDGRAEKLTELGRHSHTYVMLDDQGEVKSGLMVTNLPVNWHGQEFLMGAVGYVATYPEFGGQGAISQLMSAAYTQMAADGVYLSYLAPFAFTFYRRFGYEQVFDQVVYELASRDFPRLPKVTTGRVERGSFLADLPLMADLYGKSYQSQQGGVVRATWWQEYRFSKHPRFEVAFSYDDADQADGYLLYERTTGETFTIVELMTTTPASQMRLLQFAGKHVSSYQELLYVSGNQTVQNDLLPEAYQLTTKVQPYMMASVVDWAGLIAEWHFTADLTTPIILAIADDFYPANAGLWQLTVNNGRGKLTPTEATEIDLRIDTRQLTKVVLGYRTLATLQQRGEIQAESAVLQALQNCVNYAEKPMLWDYF</sequence>
<comment type="caution">
    <text evidence="2">The sequence shown here is derived from an EMBL/GenBank/DDBJ whole genome shotgun (WGS) entry which is preliminary data.</text>
</comment>
<dbReference type="PROSITE" id="PS51186">
    <property type="entry name" value="GNAT"/>
    <property type="match status" value="1"/>
</dbReference>
<dbReference type="Proteomes" id="UP001597191">
    <property type="component" value="Unassembled WGS sequence"/>
</dbReference>
<keyword evidence="2" id="KW-0012">Acyltransferase</keyword>
<dbReference type="Gene3D" id="3.30.1050.10">
    <property type="entry name" value="SCP2 sterol-binding domain"/>
    <property type="match status" value="1"/>
</dbReference>
<evidence type="ECO:0000313" key="3">
    <source>
        <dbReference type="Proteomes" id="UP001597191"/>
    </source>
</evidence>
<dbReference type="InterPro" id="IPR016181">
    <property type="entry name" value="Acyl_CoA_acyltransferase"/>
</dbReference>
<keyword evidence="3" id="KW-1185">Reference proteome</keyword>
<dbReference type="SUPFAM" id="SSF55718">
    <property type="entry name" value="SCP-like"/>
    <property type="match status" value="1"/>
</dbReference>
<dbReference type="RefSeq" id="WP_125649400.1">
    <property type="nucleotide sequence ID" value="NZ_JBHTOH010000036.1"/>
</dbReference>